<dbReference type="InterPro" id="IPR027383">
    <property type="entry name" value="Znf_put"/>
</dbReference>
<keyword evidence="1" id="KW-1133">Transmembrane helix</keyword>
<organism evidence="3 4">
    <name type="scientific">Bacillus oleivorans</name>
    <dbReference type="NCBI Taxonomy" id="1448271"/>
    <lineage>
        <taxon>Bacteria</taxon>
        <taxon>Bacillati</taxon>
        <taxon>Bacillota</taxon>
        <taxon>Bacilli</taxon>
        <taxon>Bacillales</taxon>
        <taxon>Bacillaceae</taxon>
        <taxon>Bacillus</taxon>
    </lineage>
</organism>
<name>A0A285D4Z0_9BACI</name>
<evidence type="ECO:0000313" key="4">
    <source>
        <dbReference type="Proteomes" id="UP000219546"/>
    </source>
</evidence>
<protein>
    <submittedName>
        <fullName evidence="3">Putative zinc finger protein</fullName>
    </submittedName>
</protein>
<sequence length="204" mass="23323">MSIKCDVIQDLLPSYIDGLTSEESNKLVKGHLSVCHSCSEIYDEIKHDIPNALENTDKPSDNSERKLVKRIKNKIITVVATLIITFSFLGFFVGTFGNVLFQEGNPIPVISSIIKLEFTNAEYVEFSNATNRFISEIKSSDDRYSVVKKYMSERGWAFKEQMGSGLIFENEAEQIVIETRLYTKNYFIWSVPEKETEETFFNAT</sequence>
<proteinExistence type="predicted"/>
<keyword evidence="1" id="KW-0812">Transmembrane</keyword>
<evidence type="ECO:0000313" key="3">
    <source>
        <dbReference type="EMBL" id="SNX74829.1"/>
    </source>
</evidence>
<dbReference type="AlphaFoldDB" id="A0A285D4Z0"/>
<feature type="transmembrane region" description="Helical" evidence="1">
    <location>
        <begin position="75"/>
        <end position="101"/>
    </location>
</feature>
<keyword evidence="4" id="KW-1185">Reference proteome</keyword>
<dbReference type="Proteomes" id="UP000219546">
    <property type="component" value="Unassembled WGS sequence"/>
</dbReference>
<accession>A0A285D4Z0</accession>
<keyword evidence="1" id="KW-0472">Membrane</keyword>
<dbReference type="Pfam" id="PF13490">
    <property type="entry name" value="zf-HC2"/>
    <property type="match status" value="1"/>
</dbReference>
<evidence type="ECO:0000256" key="1">
    <source>
        <dbReference type="SAM" id="Phobius"/>
    </source>
</evidence>
<dbReference type="RefSeq" id="WP_097160147.1">
    <property type="nucleotide sequence ID" value="NZ_JBEPMQ010000011.1"/>
</dbReference>
<dbReference type="EMBL" id="OAOP01000010">
    <property type="protein sequence ID" value="SNX74829.1"/>
    <property type="molecule type" value="Genomic_DNA"/>
</dbReference>
<evidence type="ECO:0000259" key="2">
    <source>
        <dbReference type="Pfam" id="PF13490"/>
    </source>
</evidence>
<feature type="domain" description="Putative zinc-finger" evidence="2">
    <location>
        <begin position="5"/>
        <end position="38"/>
    </location>
</feature>
<gene>
    <name evidence="3" type="ORF">SAMN05877753_110107</name>
</gene>
<reference evidence="3 4" key="1">
    <citation type="submission" date="2017-08" db="EMBL/GenBank/DDBJ databases">
        <authorList>
            <person name="de Groot N.N."/>
        </authorList>
    </citation>
    <scope>NUCLEOTIDE SEQUENCE [LARGE SCALE GENOMIC DNA]</scope>
    <source>
        <strain evidence="3 4">JC228</strain>
    </source>
</reference>